<dbReference type="Proteomes" id="UP000009374">
    <property type="component" value="Unassembled WGS sequence"/>
</dbReference>
<dbReference type="PANTHER" id="PTHR30042">
    <property type="entry name" value="POTASSIUM-TRANSPORTING ATPASE C CHAIN"/>
    <property type="match status" value="1"/>
</dbReference>
<gene>
    <name evidence="11" type="primary">kdpC</name>
    <name evidence="13" type="ORF">UBAL3_95450020</name>
</gene>
<feature type="compositionally biased region" description="Polar residues" evidence="12">
    <location>
        <begin position="89"/>
        <end position="99"/>
    </location>
</feature>
<evidence type="ECO:0000313" key="14">
    <source>
        <dbReference type="Proteomes" id="UP000009374"/>
    </source>
</evidence>
<comment type="subcellular location">
    <subcellularLocation>
        <location evidence="11">Cell membrane</location>
        <topology evidence="11">Single-pass membrane protein</topology>
    </subcellularLocation>
</comment>
<feature type="compositionally biased region" description="Low complexity" evidence="12">
    <location>
        <begin position="70"/>
        <end position="87"/>
    </location>
</feature>
<dbReference type="PIRSF" id="PIRSF001296">
    <property type="entry name" value="K_ATPase_KdpC"/>
    <property type="match status" value="1"/>
</dbReference>
<keyword evidence="14" id="KW-1185">Reference proteome</keyword>
<evidence type="ECO:0000313" key="13">
    <source>
        <dbReference type="EMBL" id="EES51799.1"/>
    </source>
</evidence>
<evidence type="ECO:0000256" key="8">
    <source>
        <dbReference type="ARBA" id="ARBA00022989"/>
    </source>
</evidence>
<reference evidence="13 14" key="1">
    <citation type="journal article" date="2009" name="Appl. Environ. Microbiol.">
        <title>Community genomic and proteomic analyses of chemoautotrophic iron-oxidizing "Leptospirillum rubarum" (Group II) and "Leptospirillum ferrodiazotrophum" (Group III) bacteria in acid mine drainage biofilms.</title>
        <authorList>
            <person name="Goltsman D.S."/>
            <person name="Denef V.J."/>
            <person name="Singer S.W."/>
            <person name="VerBerkmoes N.C."/>
            <person name="Lefsrud M."/>
            <person name="Mueller R.S."/>
            <person name="Dick G.J."/>
            <person name="Sun C.L."/>
            <person name="Wheeler K.E."/>
            <person name="Zemla A."/>
            <person name="Baker B.J."/>
            <person name="Hauser L."/>
            <person name="Land M."/>
            <person name="Shah M.B."/>
            <person name="Thelen M.P."/>
            <person name="Hettich R.L."/>
            <person name="Banfield J.F."/>
        </authorList>
    </citation>
    <scope>NUCLEOTIDE SEQUENCE [LARGE SCALE GENOMIC DNA]</scope>
</reference>
<evidence type="ECO:0000256" key="12">
    <source>
        <dbReference type="SAM" id="MobiDB-lite"/>
    </source>
</evidence>
<evidence type="ECO:0000256" key="3">
    <source>
        <dbReference type="ARBA" id="ARBA00022538"/>
    </source>
</evidence>
<keyword evidence="3 11" id="KW-0633">Potassium transport</keyword>
<keyword evidence="2 11" id="KW-1003">Cell membrane</keyword>
<name>C6I019_9BACT</name>
<dbReference type="GO" id="GO:0005886">
    <property type="term" value="C:plasma membrane"/>
    <property type="evidence" value="ECO:0007669"/>
    <property type="project" value="UniProtKB-SubCell"/>
</dbReference>
<keyword evidence="8 11" id="KW-1133">Transmembrane helix</keyword>
<dbReference type="AlphaFoldDB" id="C6I019"/>
<dbReference type="PANTHER" id="PTHR30042:SF2">
    <property type="entry name" value="POTASSIUM-TRANSPORTING ATPASE KDPC SUBUNIT"/>
    <property type="match status" value="1"/>
</dbReference>
<keyword evidence="9 11" id="KW-0406">Ion transport</keyword>
<dbReference type="Pfam" id="PF02669">
    <property type="entry name" value="KdpC"/>
    <property type="match status" value="1"/>
</dbReference>
<organism evidence="13 14">
    <name type="scientific">Leptospirillum ferrodiazotrophum</name>
    <dbReference type="NCBI Taxonomy" id="412449"/>
    <lineage>
        <taxon>Bacteria</taxon>
        <taxon>Pseudomonadati</taxon>
        <taxon>Nitrospirota</taxon>
        <taxon>Nitrospiria</taxon>
        <taxon>Nitrospirales</taxon>
        <taxon>Nitrospiraceae</taxon>
        <taxon>Leptospirillum</taxon>
    </lineage>
</organism>
<dbReference type="NCBIfam" id="TIGR00681">
    <property type="entry name" value="kdpC"/>
    <property type="match status" value="1"/>
</dbReference>
<keyword evidence="6 11" id="KW-0067">ATP-binding</keyword>
<keyword evidence="5 11" id="KW-0547">Nucleotide-binding</keyword>
<accession>C6I019</accession>
<keyword evidence="10 11" id="KW-0472">Membrane</keyword>
<keyword evidence="7 11" id="KW-0630">Potassium</keyword>
<dbReference type="InterPro" id="IPR003820">
    <property type="entry name" value="KdpC"/>
</dbReference>
<dbReference type="HAMAP" id="MF_00276">
    <property type="entry name" value="KdpC"/>
    <property type="match status" value="1"/>
</dbReference>
<evidence type="ECO:0000256" key="2">
    <source>
        <dbReference type="ARBA" id="ARBA00022475"/>
    </source>
</evidence>
<comment type="function">
    <text evidence="11">Part of the high-affinity ATP-driven potassium transport (or Kdp) system, which catalyzes the hydrolysis of ATP coupled with the electrogenic transport of potassium into the cytoplasm. This subunit acts as a catalytic chaperone that increases the ATP-binding affinity of the ATP-hydrolyzing subunit KdpB by the formation of a transient KdpB/KdpC/ATP ternary complex.</text>
</comment>
<sequence length="200" mass="20781">MSLLATSFRATLFFLIVCGLLYPLATTGVARLLFPFQAGGEFVTDGSSAPRGSLLIGQDVRSPAFFHSRPSATPDPSGSGSSPYDGAFSSPSNLGPDNAQQVKTVNDLAKKYREENGVPPGIPVPVDAVTASGSGLDPDISVANALLQASRVATARHLPAEKIRILVLQHAEGPQAGLLGAPRVNVLKLNLALLRLAGSR</sequence>
<evidence type="ECO:0000256" key="7">
    <source>
        <dbReference type="ARBA" id="ARBA00022958"/>
    </source>
</evidence>
<keyword evidence="4 11" id="KW-0812">Transmembrane</keyword>
<keyword evidence="1 11" id="KW-0813">Transport</keyword>
<dbReference type="EMBL" id="GG693884">
    <property type="protein sequence ID" value="EES51799.1"/>
    <property type="molecule type" value="Genomic_DNA"/>
</dbReference>
<evidence type="ECO:0000256" key="5">
    <source>
        <dbReference type="ARBA" id="ARBA00022741"/>
    </source>
</evidence>
<comment type="similarity">
    <text evidence="11">Belongs to the KdpC family.</text>
</comment>
<comment type="subunit">
    <text evidence="11">The system is composed of three essential subunits: KdpA, KdpB and KdpC.</text>
</comment>
<dbReference type="NCBIfam" id="NF001454">
    <property type="entry name" value="PRK00315.1"/>
    <property type="match status" value="1"/>
</dbReference>
<evidence type="ECO:0000256" key="1">
    <source>
        <dbReference type="ARBA" id="ARBA00022448"/>
    </source>
</evidence>
<evidence type="ECO:0000256" key="6">
    <source>
        <dbReference type="ARBA" id="ARBA00022840"/>
    </source>
</evidence>
<dbReference type="GO" id="GO:0008556">
    <property type="term" value="F:P-type potassium transmembrane transporter activity"/>
    <property type="evidence" value="ECO:0007669"/>
    <property type="project" value="InterPro"/>
</dbReference>
<feature type="region of interest" description="Disordered" evidence="12">
    <location>
        <begin position="66"/>
        <end position="99"/>
    </location>
</feature>
<evidence type="ECO:0000256" key="4">
    <source>
        <dbReference type="ARBA" id="ARBA00022692"/>
    </source>
</evidence>
<evidence type="ECO:0000256" key="9">
    <source>
        <dbReference type="ARBA" id="ARBA00023065"/>
    </source>
</evidence>
<proteinExistence type="inferred from homology"/>
<evidence type="ECO:0000256" key="10">
    <source>
        <dbReference type="ARBA" id="ARBA00023136"/>
    </source>
</evidence>
<dbReference type="GO" id="GO:0005524">
    <property type="term" value="F:ATP binding"/>
    <property type="evidence" value="ECO:0007669"/>
    <property type="project" value="UniProtKB-UniRule"/>
</dbReference>
<evidence type="ECO:0000256" key="11">
    <source>
        <dbReference type="HAMAP-Rule" id="MF_00276"/>
    </source>
</evidence>
<protein>
    <recommendedName>
        <fullName evidence="11">Potassium-transporting ATPase KdpC subunit</fullName>
    </recommendedName>
    <alternativeName>
        <fullName evidence="11">ATP phosphohydrolase [potassium-transporting] C chain</fullName>
    </alternativeName>
    <alternativeName>
        <fullName evidence="11">Potassium-binding and translocating subunit C</fullName>
    </alternativeName>
    <alternativeName>
        <fullName evidence="11">Potassium-translocating ATPase C chain</fullName>
    </alternativeName>
</protein>